<keyword evidence="4" id="KW-1185">Reference proteome</keyword>
<proteinExistence type="predicted"/>
<feature type="transmembrane region" description="Helical" evidence="2">
    <location>
        <begin position="91"/>
        <end position="116"/>
    </location>
</feature>
<organism evidence="3 4">
    <name type="scientific">Prunus persica</name>
    <name type="common">Peach</name>
    <name type="synonym">Amygdalus persica</name>
    <dbReference type="NCBI Taxonomy" id="3760"/>
    <lineage>
        <taxon>Eukaryota</taxon>
        <taxon>Viridiplantae</taxon>
        <taxon>Streptophyta</taxon>
        <taxon>Embryophyta</taxon>
        <taxon>Tracheophyta</taxon>
        <taxon>Spermatophyta</taxon>
        <taxon>Magnoliopsida</taxon>
        <taxon>eudicotyledons</taxon>
        <taxon>Gunneridae</taxon>
        <taxon>Pentapetalae</taxon>
        <taxon>rosids</taxon>
        <taxon>fabids</taxon>
        <taxon>Rosales</taxon>
        <taxon>Rosaceae</taxon>
        <taxon>Amygdaloideae</taxon>
        <taxon>Amygdaleae</taxon>
        <taxon>Prunus</taxon>
    </lineage>
</organism>
<name>A0A251N0L0_PRUPE</name>
<accession>A0A251N0L0</accession>
<dbReference type="AlphaFoldDB" id="A0A251N0L0"/>
<reference evidence="3 4" key="1">
    <citation type="journal article" date="2013" name="Nat. Genet.">
        <title>The high-quality draft genome of peach (Prunus persica) identifies unique patterns of genetic diversity, domestication and genome evolution.</title>
        <authorList>
            <consortium name="International Peach Genome Initiative"/>
            <person name="Verde I."/>
            <person name="Abbott A.G."/>
            <person name="Scalabrin S."/>
            <person name="Jung S."/>
            <person name="Shu S."/>
            <person name="Marroni F."/>
            <person name="Zhebentyayeva T."/>
            <person name="Dettori M.T."/>
            <person name="Grimwood J."/>
            <person name="Cattonaro F."/>
            <person name="Zuccolo A."/>
            <person name="Rossini L."/>
            <person name="Jenkins J."/>
            <person name="Vendramin E."/>
            <person name="Meisel L.A."/>
            <person name="Decroocq V."/>
            <person name="Sosinski B."/>
            <person name="Prochnik S."/>
            <person name="Mitros T."/>
            <person name="Policriti A."/>
            <person name="Cipriani G."/>
            <person name="Dondini L."/>
            <person name="Ficklin S."/>
            <person name="Goodstein D.M."/>
            <person name="Xuan P."/>
            <person name="Del Fabbro C."/>
            <person name="Aramini V."/>
            <person name="Copetti D."/>
            <person name="Gonzalez S."/>
            <person name="Horner D.S."/>
            <person name="Falchi R."/>
            <person name="Lucas S."/>
            <person name="Mica E."/>
            <person name="Maldonado J."/>
            <person name="Lazzari B."/>
            <person name="Bielenberg D."/>
            <person name="Pirona R."/>
            <person name="Miculan M."/>
            <person name="Barakat A."/>
            <person name="Testolin R."/>
            <person name="Stella A."/>
            <person name="Tartarini S."/>
            <person name="Tonutti P."/>
            <person name="Arus P."/>
            <person name="Orellana A."/>
            <person name="Wells C."/>
            <person name="Main D."/>
            <person name="Vizzotto G."/>
            <person name="Silva H."/>
            <person name="Salamini F."/>
            <person name="Schmutz J."/>
            <person name="Morgante M."/>
            <person name="Rokhsar D.S."/>
        </authorList>
    </citation>
    <scope>NUCLEOTIDE SEQUENCE [LARGE SCALE GENOMIC DNA]</scope>
    <source>
        <strain evidence="4">cv. Nemared</strain>
    </source>
</reference>
<dbReference type="EMBL" id="CM007658">
    <property type="protein sequence ID" value="ONH92881.1"/>
    <property type="molecule type" value="Genomic_DNA"/>
</dbReference>
<protein>
    <submittedName>
        <fullName evidence="3">Uncharacterized protein</fullName>
    </submittedName>
</protein>
<evidence type="ECO:0000256" key="2">
    <source>
        <dbReference type="SAM" id="Phobius"/>
    </source>
</evidence>
<evidence type="ECO:0000313" key="3">
    <source>
        <dbReference type="EMBL" id="ONH92881.1"/>
    </source>
</evidence>
<evidence type="ECO:0000313" key="4">
    <source>
        <dbReference type="Proteomes" id="UP000006882"/>
    </source>
</evidence>
<feature type="compositionally biased region" description="Basic and acidic residues" evidence="1">
    <location>
        <begin position="17"/>
        <end position="26"/>
    </location>
</feature>
<gene>
    <name evidence="3" type="ORF">PRUPE_8G201600</name>
</gene>
<evidence type="ECO:0000256" key="1">
    <source>
        <dbReference type="SAM" id="MobiDB-lite"/>
    </source>
</evidence>
<dbReference type="Proteomes" id="UP000006882">
    <property type="component" value="Chromosome G8"/>
</dbReference>
<feature type="region of interest" description="Disordered" evidence="1">
    <location>
        <begin position="1"/>
        <end position="26"/>
    </location>
</feature>
<sequence length="123" mass="13925">MIVLMREGEAAGVGRKGTTEESGRKTAASREFRRLFGSRQPVLLSHQLSSDATSKQGFFSVSLSLSSEHRSGVYCVCDFVWLFQLHSHNSIMSHILAIWICFFPLLIFQSLNYFALFGCRETR</sequence>
<keyword evidence="2" id="KW-0812">Transmembrane</keyword>
<keyword evidence="2" id="KW-0472">Membrane</keyword>
<keyword evidence="2" id="KW-1133">Transmembrane helix</keyword>
<dbReference type="Gramene" id="ONH92881">
    <property type="protein sequence ID" value="ONH92881"/>
    <property type="gene ID" value="PRUPE_8G201600"/>
</dbReference>